<dbReference type="EMBL" id="JAPDRQ010000017">
    <property type="protein sequence ID" value="KAJ9662207.1"/>
    <property type="molecule type" value="Genomic_DNA"/>
</dbReference>
<evidence type="ECO:0000313" key="2">
    <source>
        <dbReference type="Proteomes" id="UP001172386"/>
    </source>
</evidence>
<accession>A0ACC3AHR4</accession>
<name>A0ACC3AHR4_9EURO</name>
<sequence>MFAQREAPKDKGEVSKEESAGNRLNINGNDIASKLQEPQLAVPSLPKGGGAIRGMGEKFDVNPSKGTASLTLAISYDSANGNGIFGFGWALALDSITRKTSKGLPRYADWEESDVFLMSGAEDLVPLLHTNGSRSENRSSAPGYVLNQYITRIGAFTSRIERWTNPSNPSDVHWRVYSGDNTVNIYGRTENSRIFNPERPEQIFSWLLSDRWDWKGNSLSLTYKVENGQGVDMTQHHEQSHGEPNDKNRTANRYIKSIRYGNRVSFLDGQGKRFLFPTQSFIDGAGWIFEVIFDYGEHDGPSPTPAETSQWPVRGDSFSNFRSGFNIRTARLCRRVLMFHHFPEIADVGQNCLVSSTDLVYHQQTSIESARPYTFLDAVEQSGYRRDQSQSEGYVKRSLPRVEMTYSEPLVDDNLHPVSPDMLRNAPAGLSPLNSRWIDLYGEGVSGILTQTEGAWYYKRNLSPSQGTTGTAGSPEIVPVFSDLETVSSFPHTKKSDPILFADLSGDGTLSVIDEEGSFQSSMYGDPKAWMLFLPFQTTLNSALNAPDLRLLDLTGDGLTDAFLTKEAIWYQSLGDTGFGPPQTLDPVTADDYTATQVFKNDVLGTIHFADFTGDGLADIASISNGEIWFLPNMGYGRFGQRIVMDNSPVFERDDKFDPKRILLADVDGSGTTDIIYVGEGGASVYLNQSGNSWSTGQLLTSTAGLSGELDFQAIDILGNGTTCLVGSDPLPARSYGMQYVNLNGPLKPHLLLQVDNNLGASTVVRYSTSTRFLQLDEANGMPWIGKMAFPVHVVESRIVHDRIGRNIFTSRYAYHHGHFDGKEREFRGFGMVEQWDTDELSANFVLDGQPAIQSAAHVLPPAHTKTWFHLGIASDPDTVSRIYASEYFNDTNAWLLPDTVIPSDVIPAEEFDAYRALKGSVLRKEIYMDDAYPNASAEKTDRARLPFSVVESSFALSKVQPKSNDLPAVFMVTPRETLSYEYDRNLDDPRIGHNLTLESNQHGQTLREITIAYGRRNPDASLPTQWDQDMQANKYILYSLNDVTGIIDDSSGYPNTFRLPGVFQQRQYEVTGISSDPQGLFGFDQLASHNFAAIEAATEIGYDAVPDPVEPNKRLLSLIRTLFRHDDLSGLLPLQEMQSCGIIGQNYAFALTNSMIKTAYEKDNTPLISDPDALLTGVSGDDGGYISSASLKASNLFPSDDPYDGHWISSALSFYSASNTAADELAFARAHFFKPCRTRNIFGAETLITFDQFDLMLIETRDSVGNAITVGERHAAGHLTENGNDYRVLQPHLITDCNDNRTAVLYDALKAVAGTATMGKVGDQAGDSLDDFEPDLEEARIIQYMQQPTVNPKDLVKGATTRLVYDLFAYVRTKNSANPQPVASASITRTRHKYDADAVSAEFHNVLSYSDGFARSIQSKIQVKPGPTVMRDAQDNIVMQPDGQPQLTTTISDPRWVTSGWIVFNNKGLEVAHYEPFFTSLATFEFDTRVGVSVITFYDAIGRTVAVLNPNGSYTKTIFSSWLSENWDSNDTIALDPRTDPDVSQYMSPFLSGNPNFQTWLQQHMSLPPNDPRRQAAEQTLPHASTAVISYVDPLGRAFDWKQYTRIELDIQGHGLTFRDANTENNDALGRIIETYQYDMLGRAMVHKSMDAGTRISLMNALNNELYVWDDRGHRVTTTYDKACRPLFASVRGDRNAPSGRSFEVVFNYNIYGEHHPQAKKLNLRGAVYLSADQAGVIINERKDFKNNLLNSSRRFCTEHKNTVDWSALQTVIAPDMDGLESFDEARLRNVLDTNLASETFTDTATFDALDRPLTCTSPNSDGKPTTTRYTYAIDSLDKIEANIRSQRDSNDLPVWTAFITFLDFDARGLRLRTEYGNGVSSSSEYSVMRELLRHRSIRSSGGRTDALQDLNYVYDPMQHQTKITDDAQQTLYFNGQVVHPNNEYVYDALYQLIRATGREHLGQDSGSPLQYPNVDGFSRGPQPGDANAMSRYTEDYVQDRAGNIVKLKHALGEPAAAGHTWTRTFSHDEKSLLEPTKHGNKLTSASTSTNNELMAYDEHGNVTRMPHLGGSAGTTNVSWDFLDRMASLDLGGGGKAYYVYDRSGRRVRKIIERSPGLTQERLYLGATAEIYREHRAGEVTLERESQHIVEQNGRVAIIEIRTIDLRGTDRAPSQFQRWQLSNHLESVTVELDENAQVLTYEEYSPYGSTTWAAEASSLELPKRFRFTGKERDEESGLNYHGARYYAPWLARWISCDPGGARDGPNLYEYCTSNPILMIDPGGAEEKITPLAQWVEQNQQLVPEFVKNIVYGRDAEMYAVELETQASPGMAIAKEVVIGVRDKLGFFKILARLDYIKQGTIVEVKWFGLHAEDVIDVGKLVESSGLHLRILDKIRSAESTFQAFAEYSKGTWTNPRMAALGNTAAGDVKMVLKLVAEGEPQTLVKLQQFANEVRAIHQSEVAVEVIKGSGRGFAQAVSAIGKSGNFVKPMTLKALAGLSKYAVPLKVAGGALAVVGGLAAGYQLATATNTKDKVFAGLNLLANGMTLVGFIPGMQVVGLAGLALTAGVAAAQYVMDDKGEASPDPAKEGPPAPAQDAPSTSPSPPSSQPAPSQPIANLPSQKSSPASVSIGVTISPPGADKGVINLSPSIQGGYQPDTNSIGLTFHF</sequence>
<proteinExistence type="predicted"/>
<organism evidence="1 2">
    <name type="scientific">Neophaeococcomyces mojaviensis</name>
    <dbReference type="NCBI Taxonomy" id="3383035"/>
    <lineage>
        <taxon>Eukaryota</taxon>
        <taxon>Fungi</taxon>
        <taxon>Dikarya</taxon>
        <taxon>Ascomycota</taxon>
        <taxon>Pezizomycotina</taxon>
        <taxon>Eurotiomycetes</taxon>
        <taxon>Chaetothyriomycetidae</taxon>
        <taxon>Chaetothyriales</taxon>
        <taxon>Chaetothyriales incertae sedis</taxon>
        <taxon>Neophaeococcomyces</taxon>
    </lineage>
</organism>
<comment type="caution">
    <text evidence="1">The sequence shown here is derived from an EMBL/GenBank/DDBJ whole genome shotgun (WGS) entry which is preliminary data.</text>
</comment>
<reference evidence="1" key="1">
    <citation type="submission" date="2022-10" db="EMBL/GenBank/DDBJ databases">
        <title>Culturing micro-colonial fungi from biological soil crusts in the Mojave desert and describing Neophaeococcomyces mojavensis, and introducing the new genera and species Taxawa tesnikishii.</title>
        <authorList>
            <person name="Kurbessoian T."/>
            <person name="Stajich J.E."/>
        </authorList>
    </citation>
    <scope>NUCLEOTIDE SEQUENCE</scope>
    <source>
        <strain evidence="1">JES_112</strain>
    </source>
</reference>
<gene>
    <name evidence="1" type="ORF">H2198_001558</name>
</gene>
<dbReference type="Proteomes" id="UP001172386">
    <property type="component" value="Unassembled WGS sequence"/>
</dbReference>
<keyword evidence="2" id="KW-1185">Reference proteome</keyword>
<protein>
    <submittedName>
        <fullName evidence="1">Uncharacterized protein</fullName>
    </submittedName>
</protein>
<evidence type="ECO:0000313" key="1">
    <source>
        <dbReference type="EMBL" id="KAJ9662207.1"/>
    </source>
</evidence>